<dbReference type="Pfam" id="PF22961">
    <property type="entry name" value="RECK-like_N"/>
    <property type="match status" value="1"/>
</dbReference>
<dbReference type="PANTHER" id="PTHR13487:SF3">
    <property type="entry name" value="REVERSION-INDUCING CYSTEINE-RICH PROTEIN WITH KAZAL MOTIFS"/>
    <property type="match status" value="1"/>
</dbReference>
<dbReference type="PANTHER" id="PTHR13487">
    <property type="entry name" value="SERINE PROTEASE INHIBITOR"/>
    <property type="match status" value="1"/>
</dbReference>
<feature type="chain" id="PRO_5045154064" evidence="1">
    <location>
        <begin position="25"/>
        <end position="929"/>
    </location>
</feature>
<dbReference type="InParanoid" id="A0A6J0BSE7"/>
<feature type="signal peptide" evidence="1">
    <location>
        <begin position="1"/>
        <end position="24"/>
    </location>
</feature>
<dbReference type="Proteomes" id="UP000829291">
    <property type="component" value="Chromosome 1"/>
</dbReference>
<name>A0A6J0BSE7_NEOLC</name>
<dbReference type="Pfam" id="PF07648">
    <property type="entry name" value="Kazal_2"/>
    <property type="match status" value="3"/>
</dbReference>
<dbReference type="OrthoDB" id="5956770at2759"/>
<evidence type="ECO:0000313" key="4">
    <source>
        <dbReference type="RefSeq" id="XP_015517227.2"/>
    </source>
</evidence>
<dbReference type="AlphaFoldDB" id="A0A6J0BSE7"/>
<dbReference type="FunCoup" id="A0A6J0BSE7">
    <property type="interactions" value="456"/>
</dbReference>
<dbReference type="InterPro" id="IPR056979">
    <property type="entry name" value="FZ_RECK"/>
</dbReference>
<dbReference type="KEGG" id="nlo:107222389"/>
<dbReference type="GO" id="GO:0030198">
    <property type="term" value="P:extracellular matrix organization"/>
    <property type="evidence" value="ECO:0007669"/>
    <property type="project" value="TreeGrafter"/>
</dbReference>
<feature type="domain" description="Kazal-like" evidence="2">
    <location>
        <begin position="582"/>
        <end position="636"/>
    </location>
</feature>
<evidence type="ECO:0000256" key="1">
    <source>
        <dbReference type="SAM" id="SignalP"/>
    </source>
</evidence>
<dbReference type="InterPro" id="IPR056976">
    <property type="entry name" value="EGF1_RECK"/>
</dbReference>
<organism evidence="4">
    <name type="scientific">Neodiprion lecontei</name>
    <name type="common">Redheaded pine sawfly</name>
    <dbReference type="NCBI Taxonomy" id="441921"/>
    <lineage>
        <taxon>Eukaryota</taxon>
        <taxon>Metazoa</taxon>
        <taxon>Ecdysozoa</taxon>
        <taxon>Arthropoda</taxon>
        <taxon>Hexapoda</taxon>
        <taxon>Insecta</taxon>
        <taxon>Pterygota</taxon>
        <taxon>Neoptera</taxon>
        <taxon>Endopterygota</taxon>
        <taxon>Hymenoptera</taxon>
        <taxon>Tenthredinoidea</taxon>
        <taxon>Diprionidae</taxon>
        <taxon>Diprioninae</taxon>
        <taxon>Neodiprion</taxon>
    </lineage>
</organism>
<dbReference type="PROSITE" id="PS51465">
    <property type="entry name" value="KAZAL_2"/>
    <property type="match status" value="1"/>
</dbReference>
<keyword evidence="1" id="KW-0732">Signal</keyword>
<accession>A0A6J0BSE7</accession>
<dbReference type="GeneID" id="107222389"/>
<dbReference type="GO" id="GO:0005886">
    <property type="term" value="C:plasma membrane"/>
    <property type="evidence" value="ECO:0007669"/>
    <property type="project" value="TreeGrafter"/>
</dbReference>
<sequence>MTPSFGSYLTLFVVFYAGSALSDAGQEILCCHLAAGSCRSVCSKIRLVEIGADPKIREEASRNLSQLCSVELTEFWDCFNSTVEKARKNENWVGRGCCHLSQNFICGMKCALAGSRSDLDADCRQSDELELFSCLEKQEESERCCSNVTNETCRGVCRTAFHNPGKQSSRKLSVNNCQNQMPKCLKTVAEAESAENPKQYLHCCDEATSIECLESCRSTLRTAVTNQDIFDTLEKKCGLILPHSPIWGCIMKTTTAPEPPRLPLDAAKLSCCYRAYTSNCKKLCWRVFQADWESAWSKLDNECLSSPMEGELRRCLDDSDDPCEPGCSGLSYCSRYNDRPTTLFRTCSATADNAARWEADHWVRGGVITGLGLPVRAAPSCPVKTLRAAACLFQLRPCESRIHETRLCRDDCLELLSGCVDWSAITGPHTAATLCAKLSPPRQDMPCVSLKPYLEDSPEFGVTLLPDEDITTPCLPNPCLPNQVCILHPNAAKIHQCVASCLLGEISKQTVPLGTWVQVPRAEQQGCLKICKCTLHGLEKCRDLNCFSFNSCWVQDRFVTHRSNFYLECNPCTCFEGEITCSRKSCGDFRAASLPCDCPAHYVPVCGRLGVTFASACLAKCFGVRMNKIEFGSCSSRDPCTPDPCDSTEKCVRRPRVCLSNIHKPCAQHECVSLDCDLRHDTNGPVCDKDNREHASLCALIRAGAALGYRGPCLQGCSLRGPVCGINGEVYPNECSAWGAGTSVDYVGPCIAVGLVGNVAIQRCGEIVQCPPLAAPNCIGVTPPGACCPVCGGAARLFYSRKQLDRILHVMDEELDRDAVTLGAMLVALGRQIQVSQCMLRGALTPEGDIFVINQPLPTKPSALQLQACIAEIEKLVTRISERSPKILAEVPLGSLTRAEIMHGHVSGSSSNRSWIAMLSFAMMLLLGS</sequence>
<keyword evidence="3" id="KW-1185">Reference proteome</keyword>
<gene>
    <name evidence="4" type="primary">LOC107222389</name>
</gene>
<dbReference type="InterPro" id="IPR036058">
    <property type="entry name" value="Kazal_dom_sf"/>
</dbReference>
<evidence type="ECO:0000313" key="3">
    <source>
        <dbReference type="Proteomes" id="UP000829291"/>
    </source>
</evidence>
<evidence type="ECO:0000259" key="2">
    <source>
        <dbReference type="PROSITE" id="PS51465"/>
    </source>
</evidence>
<dbReference type="GO" id="GO:0008191">
    <property type="term" value="F:metalloendopeptidase inhibitor activity"/>
    <property type="evidence" value="ECO:0007669"/>
    <property type="project" value="InterPro"/>
</dbReference>
<dbReference type="SUPFAM" id="SSF100895">
    <property type="entry name" value="Kazal-type serine protease inhibitors"/>
    <property type="match status" value="2"/>
</dbReference>
<dbReference type="InterPro" id="IPR002350">
    <property type="entry name" value="Kazal_dom"/>
</dbReference>
<dbReference type="Pfam" id="PF23332">
    <property type="entry name" value="CC4_RECK"/>
    <property type="match status" value="2"/>
</dbReference>
<dbReference type="RefSeq" id="XP_015517227.2">
    <property type="nucleotide sequence ID" value="XM_015661741.2"/>
</dbReference>
<dbReference type="Pfam" id="PF23298">
    <property type="entry name" value="FZ_RECK"/>
    <property type="match status" value="1"/>
</dbReference>
<proteinExistence type="predicted"/>
<dbReference type="SMART" id="SM00280">
    <property type="entry name" value="KAZAL"/>
    <property type="match status" value="3"/>
</dbReference>
<protein>
    <submittedName>
        <fullName evidence="4">Reversion-inducing cysteine-rich protein with Kazal motifs isoform X1</fullName>
    </submittedName>
</protein>
<dbReference type="Gene3D" id="3.30.60.30">
    <property type="match status" value="2"/>
</dbReference>
<dbReference type="InterPro" id="IPR056978">
    <property type="entry name" value="CC4_RECK"/>
</dbReference>
<dbReference type="InterPro" id="IPR039016">
    <property type="entry name" value="RECK"/>
</dbReference>
<dbReference type="Pfam" id="PF25027">
    <property type="entry name" value="EGF1_RECK"/>
    <property type="match status" value="1"/>
</dbReference>
<reference evidence="4" key="1">
    <citation type="submission" date="2025-08" db="UniProtKB">
        <authorList>
            <consortium name="RefSeq"/>
        </authorList>
    </citation>
    <scope>IDENTIFICATION</scope>
    <source>
        <tissue evidence="4">Thorax and Abdomen</tissue>
    </source>
</reference>
<dbReference type="InterPro" id="IPR055110">
    <property type="entry name" value="RECK-like_N"/>
</dbReference>